<dbReference type="GO" id="GO:0000447">
    <property type="term" value="P:endonucleolytic cleavage in ITS1 to separate SSU-rRNA from 5.8S rRNA and LSU-rRNA from tricistronic rRNA transcript (SSU-rRNA, 5.8S rRNA, LSU-rRNA)"/>
    <property type="evidence" value="ECO:0007669"/>
    <property type="project" value="TreeGrafter"/>
</dbReference>
<evidence type="ECO:0000313" key="6">
    <source>
        <dbReference type="EMBL" id="GIX66272.1"/>
    </source>
</evidence>
<dbReference type="RefSeq" id="XP_067718341.1">
    <property type="nucleotide sequence ID" value="XM_067862240.1"/>
</dbReference>
<evidence type="ECO:0000256" key="5">
    <source>
        <dbReference type="SAM" id="MobiDB-lite"/>
    </source>
</evidence>
<evidence type="ECO:0000256" key="2">
    <source>
        <dbReference type="ARBA" id="ARBA00005819"/>
    </source>
</evidence>
<comment type="caution">
    <text evidence="6">The sequence shown here is derived from an EMBL/GenBank/DDBJ whole genome shotgun (WGS) entry which is preliminary data.</text>
</comment>
<dbReference type="AlphaFoldDB" id="A0AAV4M2G7"/>
<evidence type="ECO:0000256" key="1">
    <source>
        <dbReference type="ARBA" id="ARBA00004604"/>
    </source>
</evidence>
<dbReference type="PANTHER" id="PTHR12311:SF7">
    <property type="entry name" value="ACTIVATOR OF BASAL TRANSCRIPTION 1"/>
    <property type="match status" value="1"/>
</dbReference>
<dbReference type="GeneID" id="94197753"/>
<protein>
    <submittedName>
        <fullName evidence="6">RNA binding domain protein,putative</fullName>
    </submittedName>
</protein>
<sequence length="422" mass="47739">MKASRRSGKKYSGNPILASNRLKEFKEKADSSRESDLDNEALALRQSEMERNSSDASKHTPPCEDVTILGERRQRGKRQMMRMSMGDKTRKELANDTSDVTCKKRVRVCTRGALSVTGISSADTMVDGVNYTSDGKRSKNRDFTGNESKSQASGDVSEESDETRKTASNEMGAVSSGSDSDVEGDTSDEGNMSNVDHGIDNADDGDTRGVEESNEDNEHCEAEEQVDRSGVVFCSRIPPFMNLSKLRTYFGRYGKVGKIYAEPESMSDYKRRVKLGGNKKLKFEHGWIEFLDKAVAKRVAAHLNGQPVGEKKRHNFWRDDLWNLKYLPRYKFRDVMDYLHQHRNERKEKLSYHLAQSRKENYYYLEQLETEKRHKAIEASRRKNGLEAYTHKIHIRPREPPGKPGDEAAAPVPVGLLGAIVS</sequence>
<dbReference type="GO" id="GO:0003723">
    <property type="term" value="F:RNA binding"/>
    <property type="evidence" value="ECO:0007669"/>
    <property type="project" value="UniProtKB-KW"/>
</dbReference>
<feature type="compositionally biased region" description="Polar residues" evidence="5">
    <location>
        <begin position="145"/>
        <end position="154"/>
    </location>
</feature>
<keyword evidence="3" id="KW-0694">RNA-binding</keyword>
<dbReference type="SUPFAM" id="SSF54928">
    <property type="entry name" value="RNA-binding domain, RBD"/>
    <property type="match status" value="1"/>
</dbReference>
<dbReference type="InterPro" id="IPR012677">
    <property type="entry name" value="Nucleotide-bd_a/b_plait_sf"/>
</dbReference>
<dbReference type="EMBL" id="BPLF01000006">
    <property type="protein sequence ID" value="GIX66272.1"/>
    <property type="molecule type" value="Genomic_DNA"/>
</dbReference>
<dbReference type="Proteomes" id="UP001497744">
    <property type="component" value="Unassembled WGS sequence"/>
</dbReference>
<evidence type="ECO:0000313" key="7">
    <source>
        <dbReference type="Proteomes" id="UP001497744"/>
    </source>
</evidence>
<name>A0AAV4M2G7_BABCB</name>
<accession>A0AAV4M2G7</accession>
<feature type="compositionally biased region" description="Basic and acidic residues" evidence="5">
    <location>
        <begin position="85"/>
        <end position="94"/>
    </location>
</feature>
<feature type="region of interest" description="Disordered" evidence="5">
    <location>
        <begin position="1"/>
        <end position="98"/>
    </location>
</feature>
<keyword evidence="7" id="KW-1185">Reference proteome</keyword>
<proteinExistence type="inferred from homology"/>
<comment type="similarity">
    <text evidence="2">Belongs to the ESF2/ABP1 family.</text>
</comment>
<feature type="compositionally biased region" description="Basic and acidic residues" evidence="5">
    <location>
        <begin position="134"/>
        <end position="144"/>
    </location>
</feature>
<dbReference type="Gene3D" id="3.30.70.330">
    <property type="match status" value="1"/>
</dbReference>
<dbReference type="PANTHER" id="PTHR12311">
    <property type="entry name" value="ACTIVATOR OF BASAL TRANSCRIPTION 1"/>
    <property type="match status" value="1"/>
</dbReference>
<dbReference type="InterPro" id="IPR039119">
    <property type="entry name" value="ABT1/Esf2"/>
</dbReference>
<organism evidence="6 7">
    <name type="scientific">Babesia caballi</name>
    <dbReference type="NCBI Taxonomy" id="5871"/>
    <lineage>
        <taxon>Eukaryota</taxon>
        <taxon>Sar</taxon>
        <taxon>Alveolata</taxon>
        <taxon>Apicomplexa</taxon>
        <taxon>Aconoidasida</taxon>
        <taxon>Piroplasmida</taxon>
        <taxon>Babesiidae</taxon>
        <taxon>Babesia</taxon>
    </lineage>
</organism>
<dbReference type="GO" id="GO:0034462">
    <property type="term" value="P:small-subunit processome assembly"/>
    <property type="evidence" value="ECO:0007669"/>
    <property type="project" value="TreeGrafter"/>
</dbReference>
<keyword evidence="4" id="KW-0539">Nucleus</keyword>
<feature type="compositionally biased region" description="Basic and acidic residues" evidence="5">
    <location>
        <begin position="197"/>
        <end position="225"/>
    </location>
</feature>
<feature type="compositionally biased region" description="Basic and acidic residues" evidence="5">
    <location>
        <begin position="21"/>
        <end position="36"/>
    </location>
</feature>
<feature type="compositionally biased region" description="Basic and acidic residues" evidence="5">
    <location>
        <begin position="47"/>
        <end position="62"/>
    </location>
</feature>
<gene>
    <name evidence="6" type="ORF">BcabD6B2_57080</name>
</gene>
<evidence type="ECO:0000256" key="4">
    <source>
        <dbReference type="ARBA" id="ARBA00023242"/>
    </source>
</evidence>
<feature type="region of interest" description="Disordered" evidence="5">
    <location>
        <begin position="119"/>
        <end position="225"/>
    </location>
</feature>
<dbReference type="InterPro" id="IPR034353">
    <property type="entry name" value="ABT1/ESF2_RRM"/>
</dbReference>
<dbReference type="InterPro" id="IPR035979">
    <property type="entry name" value="RBD_domain_sf"/>
</dbReference>
<evidence type="ECO:0000256" key="3">
    <source>
        <dbReference type="ARBA" id="ARBA00022884"/>
    </source>
</evidence>
<dbReference type="GO" id="GO:0000472">
    <property type="term" value="P:endonucleolytic cleavage to generate mature 5'-end of SSU-rRNA from (SSU-rRNA, 5.8S rRNA, LSU-rRNA)"/>
    <property type="evidence" value="ECO:0007669"/>
    <property type="project" value="TreeGrafter"/>
</dbReference>
<dbReference type="GO" id="GO:0000480">
    <property type="term" value="P:endonucleolytic cleavage in 5'-ETS of tricistronic rRNA transcript (SSU-rRNA, 5.8S rRNA, LSU-rRNA)"/>
    <property type="evidence" value="ECO:0007669"/>
    <property type="project" value="TreeGrafter"/>
</dbReference>
<dbReference type="CDD" id="cd12263">
    <property type="entry name" value="RRM_ABT1_like"/>
    <property type="match status" value="1"/>
</dbReference>
<dbReference type="GO" id="GO:0005730">
    <property type="term" value="C:nucleolus"/>
    <property type="evidence" value="ECO:0007669"/>
    <property type="project" value="UniProtKB-SubCell"/>
</dbReference>
<comment type="subcellular location">
    <subcellularLocation>
        <location evidence="1">Nucleus</location>
        <location evidence="1">Nucleolus</location>
    </subcellularLocation>
</comment>
<reference evidence="6 7" key="1">
    <citation type="submission" date="2021-06" db="EMBL/GenBank/DDBJ databases">
        <title>Genome sequence of Babesia caballi.</title>
        <authorList>
            <person name="Yamagishi J."/>
            <person name="Kidaka T."/>
            <person name="Ochi A."/>
        </authorList>
    </citation>
    <scope>NUCLEOTIDE SEQUENCE [LARGE SCALE GENOMIC DNA]</scope>
    <source>
        <strain evidence="6">USDA-D6B2</strain>
    </source>
</reference>